<dbReference type="EMBL" id="QJNS01000200">
    <property type="protein sequence ID" value="RYO82958.1"/>
    <property type="molecule type" value="Genomic_DNA"/>
</dbReference>
<sequence>MGSELGLMVLHMGKKALVDHFRHIGTAYADLRFATKDVRGALDFCVWEYVVEFTILEDVPYCPYKKGDRGKAFRAATIYRRDSKICEDSDHSVWGISGARV</sequence>
<name>A0ABY0H280_9PEZI</name>
<keyword evidence="2" id="KW-1185">Reference proteome</keyword>
<organism evidence="1 2">
    <name type="scientific">Monosporascus cannonballus</name>
    <dbReference type="NCBI Taxonomy" id="155416"/>
    <lineage>
        <taxon>Eukaryota</taxon>
        <taxon>Fungi</taxon>
        <taxon>Dikarya</taxon>
        <taxon>Ascomycota</taxon>
        <taxon>Pezizomycotina</taxon>
        <taxon>Sordariomycetes</taxon>
        <taxon>Xylariomycetidae</taxon>
        <taxon>Xylariales</taxon>
        <taxon>Xylariales incertae sedis</taxon>
        <taxon>Monosporascus</taxon>
    </lineage>
</organism>
<accession>A0ABY0H280</accession>
<comment type="caution">
    <text evidence="1">The sequence shown here is derived from an EMBL/GenBank/DDBJ whole genome shotgun (WGS) entry which is preliminary data.</text>
</comment>
<evidence type="ECO:0000313" key="1">
    <source>
        <dbReference type="EMBL" id="RYO82958.1"/>
    </source>
</evidence>
<gene>
    <name evidence="1" type="ORF">DL762_006380</name>
</gene>
<proteinExistence type="predicted"/>
<dbReference type="Proteomes" id="UP000294003">
    <property type="component" value="Unassembled WGS sequence"/>
</dbReference>
<reference evidence="1 2" key="1">
    <citation type="submission" date="2018-06" db="EMBL/GenBank/DDBJ databases">
        <title>Complete Genomes of Monosporascus.</title>
        <authorList>
            <person name="Robinson A.J."/>
            <person name="Natvig D.O."/>
        </authorList>
    </citation>
    <scope>NUCLEOTIDE SEQUENCE [LARGE SCALE GENOMIC DNA]</scope>
    <source>
        <strain evidence="1 2">CBS 609.92</strain>
    </source>
</reference>
<evidence type="ECO:0000313" key="2">
    <source>
        <dbReference type="Proteomes" id="UP000294003"/>
    </source>
</evidence>
<protein>
    <submittedName>
        <fullName evidence="1">Uncharacterized protein</fullName>
    </submittedName>
</protein>